<dbReference type="RefSeq" id="XP_031578106.1">
    <property type="nucleotide sequence ID" value="XM_031721520.1"/>
</dbReference>
<keyword evidence="1" id="KW-0812">Transmembrane</keyword>
<keyword evidence="3" id="KW-1185">Reference proteome</keyword>
<keyword evidence="1" id="KW-0472">Membrane</keyword>
<reference evidence="3" key="1">
    <citation type="journal article" date="2015" name="PLoS Genet.">
        <title>The dynamic genome and transcriptome of the human fungal pathogen Blastomyces and close relative Emmonsia.</title>
        <authorList>
            <person name="Munoz J.F."/>
            <person name="Gauthier G.M."/>
            <person name="Desjardins C.A."/>
            <person name="Gallo J.E."/>
            <person name="Holder J."/>
            <person name="Sullivan T.D."/>
            <person name="Marty A.J."/>
            <person name="Carmen J.C."/>
            <person name="Chen Z."/>
            <person name="Ding L."/>
            <person name="Gujja S."/>
            <person name="Magrini V."/>
            <person name="Misas E."/>
            <person name="Mitreva M."/>
            <person name="Priest M."/>
            <person name="Saif S."/>
            <person name="Whiston E.A."/>
            <person name="Young S."/>
            <person name="Zeng Q."/>
            <person name="Goldman W.E."/>
            <person name="Mardis E.R."/>
            <person name="Taylor J.W."/>
            <person name="McEwen J.G."/>
            <person name="Clay O.K."/>
            <person name="Klein B.S."/>
            <person name="Cuomo C.A."/>
        </authorList>
    </citation>
    <scope>NUCLEOTIDE SEQUENCE [LARGE SCALE GENOMIC DNA]</scope>
    <source>
        <strain evidence="3">SLH14081</strain>
    </source>
</reference>
<organism evidence="2 3">
    <name type="scientific">Blastomyces gilchristii (strain SLH14081)</name>
    <name type="common">Blastomyces dermatitidis</name>
    <dbReference type="NCBI Taxonomy" id="559298"/>
    <lineage>
        <taxon>Eukaryota</taxon>
        <taxon>Fungi</taxon>
        <taxon>Dikarya</taxon>
        <taxon>Ascomycota</taxon>
        <taxon>Pezizomycotina</taxon>
        <taxon>Eurotiomycetes</taxon>
        <taxon>Eurotiomycetidae</taxon>
        <taxon>Onygenales</taxon>
        <taxon>Ajellomycetaceae</taxon>
        <taxon>Blastomyces</taxon>
    </lineage>
</organism>
<feature type="non-terminal residue" evidence="2">
    <location>
        <position position="127"/>
    </location>
</feature>
<feature type="transmembrane region" description="Helical" evidence="1">
    <location>
        <begin position="72"/>
        <end position="95"/>
    </location>
</feature>
<dbReference type="VEuPathDB" id="FungiDB:BDBG_04054"/>
<keyword evidence="1" id="KW-1133">Transmembrane helix</keyword>
<accession>A0A179UJK5</accession>
<dbReference type="EMBL" id="GG657453">
    <property type="protein sequence ID" value="OAT08060.1"/>
    <property type="molecule type" value="Genomic_DNA"/>
</dbReference>
<dbReference type="KEGG" id="bgh:BDBG_04054"/>
<evidence type="ECO:0000313" key="3">
    <source>
        <dbReference type="Proteomes" id="UP000002038"/>
    </source>
</evidence>
<sequence>DEAGTLSLTITSSSPSALPLHLIFRSAANPLPFPGQFLASSSAVLFFAILADSSCEASGVTSIISLQGSAATVHALIFSFSEICAFLMIFISNILSEDCIILTYQNSQYESHVSASADILSAQMILK</sequence>
<dbReference type="GeneID" id="8505381"/>
<gene>
    <name evidence="2" type="ORF">BDBG_04054</name>
</gene>
<dbReference type="Proteomes" id="UP000002038">
    <property type="component" value="Unassembled WGS sequence"/>
</dbReference>
<dbReference type="AlphaFoldDB" id="A0A179UJK5"/>
<evidence type="ECO:0000313" key="2">
    <source>
        <dbReference type="EMBL" id="OAT08060.1"/>
    </source>
</evidence>
<name>A0A179UJK5_BLAGS</name>
<proteinExistence type="predicted"/>
<protein>
    <submittedName>
        <fullName evidence="2">Uncharacterized protein</fullName>
    </submittedName>
</protein>
<evidence type="ECO:0000256" key="1">
    <source>
        <dbReference type="SAM" id="Phobius"/>
    </source>
</evidence>